<comment type="caution">
    <text evidence="3">The sequence shown here is derived from an EMBL/GenBank/DDBJ whole genome shotgun (WGS) entry which is preliminary data.</text>
</comment>
<keyword evidence="4" id="KW-1185">Reference proteome</keyword>
<sequence length="194" mass="21955">MDGNQGASLPWNLGRLGGFFISIYLWGPRDFSTLILNGRQFKMFMKNANAKGFDKDHRQSSSSQSKSQDQGKKDAKDGDDRILNAFTAIVNPIEGIVEDVDKEEELVESKFEKMDEEDDIHIAYAKLYMVSKKHKKLYRLATEELSDVELEREELSTKFDEANQTIGPLSTTIFVPPANNVETENNEVNNELAS</sequence>
<reference evidence="3 4" key="1">
    <citation type="submission" date="2024-01" db="EMBL/GenBank/DDBJ databases">
        <title>A telomere-to-telomere, gap-free genome of sweet tea (Lithocarpus litseifolius).</title>
        <authorList>
            <person name="Zhou J."/>
        </authorList>
    </citation>
    <scope>NUCLEOTIDE SEQUENCE [LARGE SCALE GENOMIC DNA]</scope>
    <source>
        <strain evidence="3">Zhou-2022a</strain>
        <tissue evidence="3">Leaf</tissue>
    </source>
</reference>
<dbReference type="Proteomes" id="UP001459277">
    <property type="component" value="Unassembled WGS sequence"/>
</dbReference>
<gene>
    <name evidence="3" type="ORF">SO802_021347</name>
</gene>
<proteinExistence type="predicted"/>
<organism evidence="3 4">
    <name type="scientific">Lithocarpus litseifolius</name>
    <dbReference type="NCBI Taxonomy" id="425828"/>
    <lineage>
        <taxon>Eukaryota</taxon>
        <taxon>Viridiplantae</taxon>
        <taxon>Streptophyta</taxon>
        <taxon>Embryophyta</taxon>
        <taxon>Tracheophyta</taxon>
        <taxon>Spermatophyta</taxon>
        <taxon>Magnoliopsida</taxon>
        <taxon>eudicotyledons</taxon>
        <taxon>Gunneridae</taxon>
        <taxon>Pentapetalae</taxon>
        <taxon>rosids</taxon>
        <taxon>fabids</taxon>
        <taxon>Fagales</taxon>
        <taxon>Fagaceae</taxon>
        <taxon>Lithocarpus</taxon>
    </lineage>
</organism>
<feature type="coiled-coil region" evidence="1">
    <location>
        <begin position="138"/>
        <end position="165"/>
    </location>
</feature>
<name>A0AAW2CEN5_9ROSI</name>
<evidence type="ECO:0000313" key="3">
    <source>
        <dbReference type="EMBL" id="KAK9996661.1"/>
    </source>
</evidence>
<evidence type="ECO:0000256" key="2">
    <source>
        <dbReference type="SAM" id="MobiDB-lite"/>
    </source>
</evidence>
<evidence type="ECO:0000256" key="1">
    <source>
        <dbReference type="SAM" id="Coils"/>
    </source>
</evidence>
<dbReference type="EMBL" id="JAZDWU010000007">
    <property type="protein sequence ID" value="KAK9996661.1"/>
    <property type="molecule type" value="Genomic_DNA"/>
</dbReference>
<protein>
    <submittedName>
        <fullName evidence="3">Uncharacterized protein</fullName>
    </submittedName>
</protein>
<feature type="region of interest" description="Disordered" evidence="2">
    <location>
        <begin position="52"/>
        <end position="78"/>
    </location>
</feature>
<accession>A0AAW2CEN5</accession>
<keyword evidence="1" id="KW-0175">Coiled coil</keyword>
<evidence type="ECO:0000313" key="4">
    <source>
        <dbReference type="Proteomes" id="UP001459277"/>
    </source>
</evidence>
<dbReference type="AlphaFoldDB" id="A0AAW2CEN5"/>
<feature type="compositionally biased region" description="Basic and acidic residues" evidence="2">
    <location>
        <begin position="69"/>
        <end position="78"/>
    </location>
</feature>